<dbReference type="Pfam" id="PF00278">
    <property type="entry name" value="Orn_DAP_Arg_deC"/>
    <property type="match status" value="1"/>
</dbReference>
<comment type="cofactor">
    <cofactor evidence="1">
        <name>pyridoxal 5'-phosphate</name>
        <dbReference type="ChEBI" id="CHEBI:597326"/>
    </cofactor>
</comment>
<dbReference type="PANTHER" id="PTHR11482">
    <property type="entry name" value="ARGININE/DIAMINOPIMELATE/ORNITHINE DECARBOXYLASE"/>
    <property type="match status" value="1"/>
</dbReference>
<dbReference type="GO" id="GO:0004586">
    <property type="term" value="F:ornithine decarboxylase activity"/>
    <property type="evidence" value="ECO:0007669"/>
    <property type="project" value="TreeGrafter"/>
</dbReference>
<comment type="similarity">
    <text evidence="2 5">Belongs to the Orn/Lys/Arg decarboxylase class-II family.</text>
</comment>
<evidence type="ECO:0000313" key="8">
    <source>
        <dbReference type="EMBL" id="OGG64354.1"/>
    </source>
</evidence>
<keyword evidence="3" id="KW-0663">Pyridoxal phosphate</keyword>
<evidence type="ECO:0000256" key="1">
    <source>
        <dbReference type="ARBA" id="ARBA00001933"/>
    </source>
</evidence>
<evidence type="ECO:0000256" key="5">
    <source>
        <dbReference type="RuleBase" id="RU003737"/>
    </source>
</evidence>
<evidence type="ECO:0000256" key="2">
    <source>
        <dbReference type="ARBA" id="ARBA00008872"/>
    </source>
</evidence>
<comment type="caution">
    <text evidence="8">The sequence shown here is derived from an EMBL/GenBank/DDBJ whole genome shotgun (WGS) entry which is preliminary data.</text>
</comment>
<evidence type="ECO:0000259" key="7">
    <source>
        <dbReference type="Pfam" id="PF02784"/>
    </source>
</evidence>
<dbReference type="Pfam" id="PF02784">
    <property type="entry name" value="Orn_Arg_deC_N"/>
    <property type="match status" value="1"/>
</dbReference>
<organism evidence="8 9">
    <name type="scientific">Candidatus Kaiserbacteria bacterium RIFCSPHIGHO2_02_FULL_54_11b</name>
    <dbReference type="NCBI Taxonomy" id="1798494"/>
    <lineage>
        <taxon>Bacteria</taxon>
        <taxon>Candidatus Kaiseribacteriota</taxon>
    </lineage>
</organism>
<dbReference type="InterPro" id="IPR009006">
    <property type="entry name" value="Ala_racemase/Decarboxylase_C"/>
</dbReference>
<dbReference type="Gene3D" id="3.20.20.10">
    <property type="entry name" value="Alanine racemase"/>
    <property type="match status" value="1"/>
</dbReference>
<feature type="domain" description="Orn/DAP/Arg decarboxylase 2 N-terminal" evidence="7">
    <location>
        <begin position="26"/>
        <end position="260"/>
    </location>
</feature>
<name>A0A1F6DSE2_9BACT</name>
<dbReference type="SUPFAM" id="SSF51419">
    <property type="entry name" value="PLP-binding barrel"/>
    <property type="match status" value="1"/>
</dbReference>
<keyword evidence="4" id="KW-0456">Lyase</keyword>
<proteinExistence type="inferred from homology"/>
<evidence type="ECO:0000256" key="3">
    <source>
        <dbReference type="ARBA" id="ARBA00022898"/>
    </source>
</evidence>
<dbReference type="FunFam" id="3.20.20.10:FF:000008">
    <property type="entry name" value="Ornithine decarboxylase"/>
    <property type="match status" value="1"/>
</dbReference>
<dbReference type="PRINTS" id="PR01182">
    <property type="entry name" value="ORNDCRBXLASE"/>
</dbReference>
<dbReference type="InterPro" id="IPR029066">
    <property type="entry name" value="PLP-binding_barrel"/>
</dbReference>
<dbReference type="InterPro" id="IPR022643">
    <property type="entry name" value="De-COase2_C"/>
</dbReference>
<dbReference type="GO" id="GO:0005737">
    <property type="term" value="C:cytoplasm"/>
    <property type="evidence" value="ECO:0007669"/>
    <property type="project" value="TreeGrafter"/>
</dbReference>
<protein>
    <recommendedName>
        <fullName evidence="10">Ornithine decarboxylase</fullName>
    </recommendedName>
</protein>
<dbReference type="PRINTS" id="PR01179">
    <property type="entry name" value="ODADCRBXLASE"/>
</dbReference>
<evidence type="ECO:0008006" key="10">
    <source>
        <dbReference type="Google" id="ProtNLM"/>
    </source>
</evidence>
<dbReference type="AlphaFoldDB" id="A0A1F6DSE2"/>
<evidence type="ECO:0000259" key="6">
    <source>
        <dbReference type="Pfam" id="PF00278"/>
    </source>
</evidence>
<gene>
    <name evidence="8" type="ORF">A3C18_01345</name>
</gene>
<sequence>MSEIFTQKELEEMPHKTPYFVFSKKALKNRYKEFKTCFPNSSIYYAMKADAEKGVLETLNDAGAGFEAASVHELHLLKAIGVPADRILYGTSVKPPSHIKEFHEYGVNRFAFDSMPELEKIASIAPKARVYVRVSVNDTGSVYRFSEKFGTVHENIVPLLVRARDLGLEHYGISFHVGSQAGNPEAWANAIGSLIPVLKHLDELGLRIEILNIGGGYPCFYPSSEKEITLQEISESVHAALKKLPYQPHLVLEPGRAMVAGAAVLVASVIARVERIEHTWLFLDAGVYNGLFESLAYQGSIVYRVSSLRPPADSGEAVFALAGPTGDSWDVVSREAHLPADITPGDKLVFHSVGAYNLVMVGRFNGFPKPDVYFV</sequence>
<evidence type="ECO:0000256" key="4">
    <source>
        <dbReference type="ARBA" id="ARBA00023239"/>
    </source>
</evidence>
<dbReference type="SUPFAM" id="SSF50621">
    <property type="entry name" value="Alanine racemase C-terminal domain-like"/>
    <property type="match status" value="1"/>
</dbReference>
<dbReference type="InterPro" id="IPR002433">
    <property type="entry name" value="Orn_de-COase"/>
</dbReference>
<dbReference type="GO" id="GO:0033387">
    <property type="term" value="P:putrescine biosynthetic process from arginine, via ornithine"/>
    <property type="evidence" value="ECO:0007669"/>
    <property type="project" value="TreeGrafter"/>
</dbReference>
<dbReference type="Proteomes" id="UP000178328">
    <property type="component" value="Unassembled WGS sequence"/>
</dbReference>
<dbReference type="PANTHER" id="PTHR11482:SF6">
    <property type="entry name" value="ORNITHINE DECARBOXYLASE 1-RELATED"/>
    <property type="match status" value="1"/>
</dbReference>
<dbReference type="InterPro" id="IPR022657">
    <property type="entry name" value="De-COase2_CS"/>
</dbReference>
<dbReference type="InterPro" id="IPR000183">
    <property type="entry name" value="Orn/DAP/Arg_de-COase"/>
</dbReference>
<dbReference type="STRING" id="1798494.A3C18_01345"/>
<dbReference type="CDD" id="cd00622">
    <property type="entry name" value="PLPDE_III_ODC"/>
    <property type="match status" value="1"/>
</dbReference>
<dbReference type="Gene3D" id="2.40.37.10">
    <property type="entry name" value="Lyase, Ornithine Decarboxylase, Chain A, domain 1"/>
    <property type="match status" value="1"/>
</dbReference>
<dbReference type="EMBL" id="MFLH01000027">
    <property type="protein sequence ID" value="OGG64354.1"/>
    <property type="molecule type" value="Genomic_DNA"/>
</dbReference>
<feature type="domain" description="Orn/DAP/Arg decarboxylase 2 C-terminal" evidence="6">
    <location>
        <begin position="261"/>
        <end position="354"/>
    </location>
</feature>
<dbReference type="InterPro" id="IPR022644">
    <property type="entry name" value="De-COase2_N"/>
</dbReference>
<reference evidence="8 9" key="1">
    <citation type="journal article" date="2016" name="Nat. Commun.">
        <title>Thousands of microbial genomes shed light on interconnected biogeochemical processes in an aquifer system.</title>
        <authorList>
            <person name="Anantharaman K."/>
            <person name="Brown C.T."/>
            <person name="Hug L.A."/>
            <person name="Sharon I."/>
            <person name="Castelle C.J."/>
            <person name="Probst A.J."/>
            <person name="Thomas B.C."/>
            <person name="Singh A."/>
            <person name="Wilkins M.J."/>
            <person name="Karaoz U."/>
            <person name="Brodie E.L."/>
            <person name="Williams K.H."/>
            <person name="Hubbard S.S."/>
            <person name="Banfield J.F."/>
        </authorList>
    </citation>
    <scope>NUCLEOTIDE SEQUENCE [LARGE SCALE GENOMIC DNA]</scope>
</reference>
<accession>A0A1F6DSE2</accession>
<evidence type="ECO:0000313" key="9">
    <source>
        <dbReference type="Proteomes" id="UP000178328"/>
    </source>
</evidence>
<dbReference type="PROSITE" id="PS00879">
    <property type="entry name" value="ODR_DC_2_2"/>
    <property type="match status" value="1"/>
</dbReference>